<evidence type="ECO:0008006" key="9">
    <source>
        <dbReference type="Google" id="ProtNLM"/>
    </source>
</evidence>
<dbReference type="OrthoDB" id="3633556at2759"/>
<dbReference type="GO" id="GO:0003729">
    <property type="term" value="F:mRNA binding"/>
    <property type="evidence" value="ECO:0007669"/>
    <property type="project" value="EnsemblFungi"/>
</dbReference>
<dbReference type="GO" id="GO:0005524">
    <property type="term" value="F:ATP binding"/>
    <property type="evidence" value="ECO:0007669"/>
    <property type="project" value="UniProtKB-KW"/>
</dbReference>
<evidence type="ECO:0000313" key="7">
    <source>
        <dbReference type="EMBL" id="ODV94374.1"/>
    </source>
</evidence>
<dbReference type="GO" id="GO:0050203">
    <property type="term" value="F:oxalate-CoA ligase activity"/>
    <property type="evidence" value="ECO:0007669"/>
    <property type="project" value="EnsemblFungi"/>
</dbReference>
<dbReference type="InterPro" id="IPR045851">
    <property type="entry name" value="AMP-bd_C_sf"/>
</dbReference>
<dbReference type="Gene3D" id="3.30.300.30">
    <property type="match status" value="1"/>
</dbReference>
<evidence type="ECO:0000259" key="6">
    <source>
        <dbReference type="Pfam" id="PF13193"/>
    </source>
</evidence>
<sequence length="529" mass="57494">MSTFTNSIALSSNDAVVVPNGPSITYRHLSSIVGHLQTFLNNPTSPLYKTALPQNAIAISLPNGLEFVSVFLAITTAARIAAPLNPAYKKSELDFYLGDLNARAIIVSKGVVTQNLNNELLLSAKENKVKLIEVWYDDQRKRVEYEIFDENSLKSLYKSLNQPVLINYSSLIPGTAKSGDIALIIHTSGTTGRPKAVPLTHKNITKSMANISKTFKLTSADKTYLVMPLFHVHGLIGALLSTLSTGGTAIIPPRFSAKVFWSDFVKYGANWYTAVPTIHLILLNVAKPDPLPKLRFIRSCSSALAPDTFSQLEKVFHAPVIESYGSSESSHCMTANNLPPGDRRPGTVGVGQGVEVAILDDAGNKLSPGSIGEVGVRGENIMNGYLNNEKANKESFTSDGFFRTGDQGYQDKKDGFLTLTGRIKELINRGGEKISPIELDGVMHSHPEVSEAVAFGVPDKKYGEAVNAAVVLKAGSHLTEKELQAWLSDKLAKMKVPEKIFITDKLPKTATGKIQRRIIAKVFTSKSKL</sequence>
<protein>
    <recommendedName>
        <fullName evidence="9">Peroxisomal-coenzyme A synthetase</fullName>
    </recommendedName>
</protein>
<dbReference type="PANTHER" id="PTHR43201:SF5">
    <property type="entry name" value="MEDIUM-CHAIN ACYL-COA LIGASE ACSF2, MITOCHONDRIAL"/>
    <property type="match status" value="1"/>
</dbReference>
<accession>A0A1E4TRL9</accession>
<dbReference type="STRING" id="669874.A0A1E4TRL9"/>
<dbReference type="CDD" id="cd05926">
    <property type="entry name" value="FACL_fum10p_like"/>
    <property type="match status" value="1"/>
</dbReference>
<evidence type="ECO:0000256" key="3">
    <source>
        <dbReference type="ARBA" id="ARBA00022741"/>
    </source>
</evidence>
<evidence type="ECO:0000256" key="4">
    <source>
        <dbReference type="ARBA" id="ARBA00022840"/>
    </source>
</evidence>
<dbReference type="PANTHER" id="PTHR43201">
    <property type="entry name" value="ACYL-COA SYNTHETASE"/>
    <property type="match status" value="1"/>
</dbReference>
<dbReference type="InterPro" id="IPR020845">
    <property type="entry name" value="AMP-binding_CS"/>
</dbReference>
<keyword evidence="2" id="KW-0436">Ligase</keyword>
<dbReference type="InterPro" id="IPR025110">
    <property type="entry name" value="AMP-bd_C"/>
</dbReference>
<reference evidence="8" key="1">
    <citation type="submission" date="2016-05" db="EMBL/GenBank/DDBJ databases">
        <title>Comparative genomics of biotechnologically important yeasts.</title>
        <authorList>
            <consortium name="DOE Joint Genome Institute"/>
            <person name="Riley R."/>
            <person name="Haridas S."/>
            <person name="Wolfe K.H."/>
            <person name="Lopes M.R."/>
            <person name="Hittinger C.T."/>
            <person name="Goker M."/>
            <person name="Salamov A."/>
            <person name="Wisecaver J."/>
            <person name="Long T.M."/>
            <person name="Aerts A.L."/>
            <person name="Barry K."/>
            <person name="Choi C."/>
            <person name="Clum A."/>
            <person name="Coughlan A.Y."/>
            <person name="Deshpande S."/>
            <person name="Douglass A.P."/>
            <person name="Hanson S.J."/>
            <person name="Klenk H.-P."/>
            <person name="Labutti K."/>
            <person name="Lapidus A."/>
            <person name="Lindquist E."/>
            <person name="Lipzen A."/>
            <person name="Meier-Kolthoff J.P."/>
            <person name="Ohm R.A."/>
            <person name="Otillar R.P."/>
            <person name="Pangilinan J."/>
            <person name="Peng Y."/>
            <person name="Rokas A."/>
            <person name="Rosa C.A."/>
            <person name="Scheuner C."/>
            <person name="Sibirny A.A."/>
            <person name="Slot J.C."/>
            <person name="Stielow J.B."/>
            <person name="Sun H."/>
            <person name="Kurtzman C.P."/>
            <person name="Blackwell M."/>
            <person name="Grigoriev I.V."/>
            <person name="Jeffries T.W."/>
        </authorList>
    </citation>
    <scope>NUCLEOTIDE SEQUENCE [LARGE SCALE GENOMIC DNA]</scope>
    <source>
        <strain evidence="8">NRRL Y-2460</strain>
    </source>
</reference>
<dbReference type="Proteomes" id="UP000094236">
    <property type="component" value="Unassembled WGS sequence"/>
</dbReference>
<name>A0A1E4TRL9_PACTA</name>
<gene>
    <name evidence="7" type="ORF">PACTADRAFT_4316</name>
</gene>
<dbReference type="GO" id="GO:0005782">
    <property type="term" value="C:peroxisomal matrix"/>
    <property type="evidence" value="ECO:0007669"/>
    <property type="project" value="EnsemblFungi"/>
</dbReference>
<dbReference type="Pfam" id="PF13193">
    <property type="entry name" value="AMP-binding_C"/>
    <property type="match status" value="1"/>
</dbReference>
<dbReference type="GO" id="GO:0033611">
    <property type="term" value="P:oxalate catabolic process"/>
    <property type="evidence" value="ECO:0007669"/>
    <property type="project" value="EnsemblFungi"/>
</dbReference>
<feature type="domain" description="AMP-binding enzyme C-terminal" evidence="6">
    <location>
        <begin position="438"/>
        <end position="513"/>
    </location>
</feature>
<dbReference type="SUPFAM" id="SSF56801">
    <property type="entry name" value="Acetyl-CoA synthetase-like"/>
    <property type="match status" value="1"/>
</dbReference>
<dbReference type="InterPro" id="IPR000873">
    <property type="entry name" value="AMP-dep_synth/lig_dom"/>
</dbReference>
<dbReference type="Gene3D" id="3.40.50.12780">
    <property type="entry name" value="N-terminal domain of ligase-like"/>
    <property type="match status" value="1"/>
</dbReference>
<organism evidence="7 8">
    <name type="scientific">Pachysolen tannophilus NRRL Y-2460</name>
    <dbReference type="NCBI Taxonomy" id="669874"/>
    <lineage>
        <taxon>Eukaryota</taxon>
        <taxon>Fungi</taxon>
        <taxon>Dikarya</taxon>
        <taxon>Ascomycota</taxon>
        <taxon>Saccharomycotina</taxon>
        <taxon>Pichiomycetes</taxon>
        <taxon>Pachysolenaceae</taxon>
        <taxon>Pachysolen</taxon>
    </lineage>
</organism>
<dbReference type="GO" id="GO:0031956">
    <property type="term" value="F:medium-chain fatty acid-CoA ligase activity"/>
    <property type="evidence" value="ECO:0007669"/>
    <property type="project" value="TreeGrafter"/>
</dbReference>
<comment type="similarity">
    <text evidence="1">Belongs to the ATP-dependent AMP-binding enzyme family.</text>
</comment>
<keyword evidence="4" id="KW-0067">ATP-binding</keyword>
<dbReference type="InterPro" id="IPR042099">
    <property type="entry name" value="ANL_N_sf"/>
</dbReference>
<dbReference type="FunFam" id="3.30.300.30:FF:000007">
    <property type="entry name" value="4-coumarate--CoA ligase 2"/>
    <property type="match status" value="1"/>
</dbReference>
<keyword evidence="3" id="KW-0547">Nucleotide-binding</keyword>
<keyword evidence="8" id="KW-1185">Reference proteome</keyword>
<dbReference type="GO" id="GO:0005778">
    <property type="term" value="C:peroxisomal membrane"/>
    <property type="evidence" value="ECO:0007669"/>
    <property type="project" value="EnsemblFungi"/>
</dbReference>
<dbReference type="AlphaFoldDB" id="A0A1E4TRL9"/>
<dbReference type="GO" id="GO:0006631">
    <property type="term" value="P:fatty acid metabolic process"/>
    <property type="evidence" value="ECO:0007669"/>
    <property type="project" value="TreeGrafter"/>
</dbReference>
<evidence type="ECO:0000259" key="5">
    <source>
        <dbReference type="Pfam" id="PF00501"/>
    </source>
</evidence>
<dbReference type="PROSITE" id="PS00455">
    <property type="entry name" value="AMP_BINDING"/>
    <property type="match status" value="1"/>
</dbReference>
<dbReference type="Pfam" id="PF00501">
    <property type="entry name" value="AMP-binding"/>
    <property type="match status" value="1"/>
</dbReference>
<evidence type="ECO:0000256" key="1">
    <source>
        <dbReference type="ARBA" id="ARBA00006432"/>
    </source>
</evidence>
<evidence type="ECO:0000313" key="8">
    <source>
        <dbReference type="Proteomes" id="UP000094236"/>
    </source>
</evidence>
<dbReference type="EMBL" id="KV454016">
    <property type="protein sequence ID" value="ODV94374.1"/>
    <property type="molecule type" value="Genomic_DNA"/>
</dbReference>
<dbReference type="InterPro" id="IPR045310">
    <property type="entry name" value="Pcs60-like"/>
</dbReference>
<proteinExistence type="inferred from homology"/>
<feature type="domain" description="AMP-dependent synthetase/ligase" evidence="5">
    <location>
        <begin position="51"/>
        <end position="386"/>
    </location>
</feature>
<evidence type="ECO:0000256" key="2">
    <source>
        <dbReference type="ARBA" id="ARBA00022598"/>
    </source>
</evidence>